<dbReference type="InterPro" id="IPR012337">
    <property type="entry name" value="RNaseH-like_sf"/>
</dbReference>
<dbReference type="GO" id="GO:0003676">
    <property type="term" value="F:nucleic acid binding"/>
    <property type="evidence" value="ECO:0007669"/>
    <property type="project" value="InterPro"/>
</dbReference>
<sequence length="253" mass="28449">MTTYWKKVKGHSQVPGPDKDSNDEADRLAKAGSLDGSPWEFQEEWLPKEQTCIVNAITRRQTRKRLDDPGGDQGTVHLGRKPGDADLVPMQKQDPVLKTIFQFVSDLQKNRLGRSCTKVIHTNLLTVTCAFTKLVECLPAPNDTAETTAVLLINHVFSRWGLPLSIDTDRGVTPFEIMTGREMTLPLHLLYRLEDVVQPNDIVTPGPPSGIILQEAPGLLLTNCRIYTQKVYVRLDPKDVYPEAHLVTYRTQH</sequence>
<dbReference type="SUPFAM" id="SSF53098">
    <property type="entry name" value="Ribonuclease H-like"/>
    <property type="match status" value="1"/>
</dbReference>
<reference evidence="2" key="1">
    <citation type="journal article" date="2023" name="Science">
        <title>Genome structures resolve the early diversification of teleost fishes.</title>
        <authorList>
            <person name="Parey E."/>
            <person name="Louis A."/>
            <person name="Montfort J."/>
            <person name="Bouchez O."/>
            <person name="Roques C."/>
            <person name="Iampietro C."/>
            <person name="Lluch J."/>
            <person name="Castinel A."/>
            <person name="Donnadieu C."/>
            <person name="Desvignes T."/>
            <person name="Floi Bucao C."/>
            <person name="Jouanno E."/>
            <person name="Wen M."/>
            <person name="Mejri S."/>
            <person name="Dirks R."/>
            <person name="Jansen H."/>
            <person name="Henkel C."/>
            <person name="Chen W.J."/>
            <person name="Zahm M."/>
            <person name="Cabau C."/>
            <person name="Klopp C."/>
            <person name="Thompson A.W."/>
            <person name="Robinson-Rechavi M."/>
            <person name="Braasch I."/>
            <person name="Lecointre G."/>
            <person name="Bobe J."/>
            <person name="Postlethwait J.H."/>
            <person name="Berthelot C."/>
            <person name="Roest Crollius H."/>
            <person name="Guiguen Y."/>
        </authorList>
    </citation>
    <scope>NUCLEOTIDE SEQUENCE</scope>
    <source>
        <strain evidence="2">WJC10195</strain>
    </source>
</reference>
<evidence type="ECO:0000313" key="3">
    <source>
        <dbReference type="Proteomes" id="UP001152622"/>
    </source>
</evidence>
<evidence type="ECO:0000256" key="1">
    <source>
        <dbReference type="SAM" id="MobiDB-lite"/>
    </source>
</evidence>
<gene>
    <name evidence="2" type="ORF">SKAU_G00095000</name>
</gene>
<comment type="caution">
    <text evidence="2">The sequence shown here is derived from an EMBL/GenBank/DDBJ whole genome shotgun (WGS) entry which is preliminary data.</text>
</comment>
<feature type="compositionally biased region" description="Basic residues" evidence="1">
    <location>
        <begin position="1"/>
        <end position="10"/>
    </location>
</feature>
<accession>A0A9Q1FXZ3</accession>
<dbReference type="OrthoDB" id="8950431at2759"/>
<feature type="region of interest" description="Disordered" evidence="1">
    <location>
        <begin position="63"/>
        <end position="83"/>
    </location>
</feature>
<name>A0A9Q1FXZ3_SYNKA</name>
<dbReference type="Proteomes" id="UP001152622">
    <property type="component" value="Chromosome 3"/>
</dbReference>
<feature type="compositionally biased region" description="Basic and acidic residues" evidence="1">
    <location>
        <begin position="17"/>
        <end position="29"/>
    </location>
</feature>
<dbReference type="AlphaFoldDB" id="A0A9Q1FXZ3"/>
<dbReference type="EMBL" id="JAINUF010000003">
    <property type="protein sequence ID" value="KAJ8369472.1"/>
    <property type="molecule type" value="Genomic_DNA"/>
</dbReference>
<evidence type="ECO:0008006" key="4">
    <source>
        <dbReference type="Google" id="ProtNLM"/>
    </source>
</evidence>
<proteinExistence type="predicted"/>
<organism evidence="2 3">
    <name type="scientific">Synaphobranchus kaupii</name>
    <name type="common">Kaup's arrowtooth eel</name>
    <dbReference type="NCBI Taxonomy" id="118154"/>
    <lineage>
        <taxon>Eukaryota</taxon>
        <taxon>Metazoa</taxon>
        <taxon>Chordata</taxon>
        <taxon>Craniata</taxon>
        <taxon>Vertebrata</taxon>
        <taxon>Euteleostomi</taxon>
        <taxon>Actinopterygii</taxon>
        <taxon>Neopterygii</taxon>
        <taxon>Teleostei</taxon>
        <taxon>Anguilliformes</taxon>
        <taxon>Synaphobranchidae</taxon>
        <taxon>Synaphobranchus</taxon>
    </lineage>
</organism>
<keyword evidence="3" id="KW-1185">Reference proteome</keyword>
<dbReference type="Gene3D" id="3.30.420.10">
    <property type="entry name" value="Ribonuclease H-like superfamily/Ribonuclease H"/>
    <property type="match status" value="1"/>
</dbReference>
<dbReference type="InterPro" id="IPR036397">
    <property type="entry name" value="RNaseH_sf"/>
</dbReference>
<evidence type="ECO:0000313" key="2">
    <source>
        <dbReference type="EMBL" id="KAJ8369472.1"/>
    </source>
</evidence>
<protein>
    <recommendedName>
        <fullName evidence="4">RNase H type-1 domain-containing protein</fullName>
    </recommendedName>
</protein>
<feature type="region of interest" description="Disordered" evidence="1">
    <location>
        <begin position="1"/>
        <end position="35"/>
    </location>
</feature>